<dbReference type="PANTHER" id="PTHR21237:SF23">
    <property type="entry name" value="GRPE PROTEIN HOMOLOG, MITOCHONDRIAL"/>
    <property type="match status" value="1"/>
</dbReference>
<evidence type="ECO:0000256" key="4">
    <source>
        <dbReference type="ARBA" id="ARBA00022490"/>
    </source>
</evidence>
<dbReference type="Gene3D" id="2.30.22.10">
    <property type="entry name" value="Head domain of nucleotide exchange factor GrpE"/>
    <property type="match status" value="1"/>
</dbReference>
<organism evidence="14">
    <name type="scientific">uncultured Oceanospirillales bacterium HF0130_25G24</name>
    <dbReference type="NCBI Taxonomy" id="710744"/>
    <lineage>
        <taxon>Bacteria</taxon>
        <taxon>Pseudomonadati</taxon>
        <taxon>Pseudomonadota</taxon>
        <taxon>Gammaproteobacteria</taxon>
        <taxon>Oceanospirillales</taxon>
        <taxon>environmental samples</taxon>
    </lineage>
</organism>
<evidence type="ECO:0000256" key="9">
    <source>
        <dbReference type="ARBA" id="ARBA00076414"/>
    </source>
</evidence>
<dbReference type="Gene3D" id="3.90.20.20">
    <property type="match status" value="1"/>
</dbReference>
<dbReference type="PANTHER" id="PTHR21237">
    <property type="entry name" value="GRPE PROTEIN"/>
    <property type="match status" value="1"/>
</dbReference>
<dbReference type="PROSITE" id="PS01071">
    <property type="entry name" value="GRPE"/>
    <property type="match status" value="1"/>
</dbReference>
<dbReference type="HAMAP" id="MF_01151">
    <property type="entry name" value="GrpE"/>
    <property type="match status" value="1"/>
</dbReference>
<feature type="compositionally biased region" description="Basic and acidic residues" evidence="13">
    <location>
        <begin position="14"/>
        <end position="26"/>
    </location>
</feature>
<dbReference type="NCBIfam" id="NF010738">
    <property type="entry name" value="PRK14140.1"/>
    <property type="match status" value="1"/>
</dbReference>
<dbReference type="FunFam" id="2.30.22.10:FF:000001">
    <property type="entry name" value="Protein GrpE"/>
    <property type="match status" value="1"/>
</dbReference>
<dbReference type="PRINTS" id="PR00773">
    <property type="entry name" value="GRPEPROTEIN"/>
</dbReference>
<evidence type="ECO:0000313" key="14">
    <source>
        <dbReference type="EMBL" id="ADI17731.1"/>
    </source>
</evidence>
<dbReference type="GO" id="GO:0042803">
    <property type="term" value="F:protein homodimerization activity"/>
    <property type="evidence" value="ECO:0007669"/>
    <property type="project" value="InterPro"/>
</dbReference>
<dbReference type="SUPFAM" id="SSF51064">
    <property type="entry name" value="Head domain of nucleotide exchange factor GrpE"/>
    <property type="match status" value="1"/>
</dbReference>
<evidence type="ECO:0000256" key="7">
    <source>
        <dbReference type="ARBA" id="ARBA00053401"/>
    </source>
</evidence>
<evidence type="ECO:0000256" key="5">
    <source>
        <dbReference type="ARBA" id="ARBA00023016"/>
    </source>
</evidence>
<dbReference type="NCBIfam" id="NF010737">
    <property type="entry name" value="PRK14139.1"/>
    <property type="match status" value="1"/>
</dbReference>
<evidence type="ECO:0000256" key="1">
    <source>
        <dbReference type="ARBA" id="ARBA00004496"/>
    </source>
</evidence>
<comment type="function">
    <text evidence="7 10 11">Participates actively in the response to hyperosmotic and heat shock by preventing the aggregation of stress-denatured proteins, in association with DnaK and GrpE. It is the nucleotide exchange factor for DnaK and may function as a thermosensor. Unfolded proteins bind initially to DnaJ; upon interaction with the DnaJ-bound protein, DnaK hydrolyzes its bound ATP, resulting in the formation of a stable complex. GrpE releases ADP from DnaK; ATP binding to DnaK triggers the release of the substrate protein, thus completing the reaction cycle. Several rounds of ATP-dependent interactions between DnaJ, DnaK and GrpE are required for fully efficient folding.</text>
</comment>
<dbReference type="InterPro" id="IPR000740">
    <property type="entry name" value="GrpE"/>
</dbReference>
<evidence type="ECO:0000256" key="12">
    <source>
        <dbReference type="RuleBase" id="RU004478"/>
    </source>
</evidence>
<dbReference type="GO" id="GO:0000774">
    <property type="term" value="F:adenyl-nucleotide exchange factor activity"/>
    <property type="evidence" value="ECO:0007669"/>
    <property type="project" value="InterPro"/>
</dbReference>
<evidence type="ECO:0000256" key="8">
    <source>
        <dbReference type="ARBA" id="ARBA00072274"/>
    </source>
</evidence>
<comment type="subcellular location">
    <subcellularLocation>
        <location evidence="1 10">Cytoplasm</location>
    </subcellularLocation>
</comment>
<keyword evidence="6 10" id="KW-0143">Chaperone</keyword>
<reference evidence="14" key="1">
    <citation type="journal article" date="2011" name="Environ. Microbiol.">
        <title>Time-series analyses of Monterey Bay coastal microbial picoplankton using a 'genome proxy' microarray.</title>
        <authorList>
            <person name="Rich V.I."/>
            <person name="Pham V.D."/>
            <person name="Eppley J."/>
            <person name="Shi Y."/>
            <person name="DeLong E.F."/>
        </authorList>
    </citation>
    <scope>NUCLEOTIDE SEQUENCE</scope>
</reference>
<protein>
    <recommendedName>
        <fullName evidence="8 10">Protein GrpE</fullName>
    </recommendedName>
    <alternativeName>
        <fullName evidence="9 10">HSP-70 cofactor</fullName>
    </alternativeName>
</protein>
<dbReference type="GO" id="GO:0006457">
    <property type="term" value="P:protein folding"/>
    <property type="evidence" value="ECO:0007669"/>
    <property type="project" value="InterPro"/>
</dbReference>
<dbReference type="AlphaFoldDB" id="E0XTJ0"/>
<gene>
    <name evidence="10" type="primary">grpE</name>
</gene>
<evidence type="ECO:0000256" key="11">
    <source>
        <dbReference type="RuleBase" id="RU000639"/>
    </source>
</evidence>
<sequence length="205" mass="22482">MSKPTQNDEDNPESADKGHSEQKYDDISSSEGQSGDAPLDAQAEAEISTTDGLSKRLAEAELVAERAKDDLLRVQAEMQNLRRRTEQDVEKAHKYGIEKFSVELLVVMDNLERALTSASESKDESVKAIQDGVSLTLKSFNDCFAKFSIVAVDPLGEPFDPQLHQAIATQESPDSEPNSVIEVIQKGYTLNGRVIRPAMVMVSKG</sequence>
<dbReference type="InterPro" id="IPR009012">
    <property type="entry name" value="GrpE_head"/>
</dbReference>
<name>E0XTJ0_9GAMM</name>
<dbReference type="NCBIfam" id="NF010748">
    <property type="entry name" value="PRK14150.1"/>
    <property type="match status" value="1"/>
</dbReference>
<dbReference type="GO" id="GO:0051082">
    <property type="term" value="F:unfolded protein binding"/>
    <property type="evidence" value="ECO:0007669"/>
    <property type="project" value="TreeGrafter"/>
</dbReference>
<evidence type="ECO:0000256" key="13">
    <source>
        <dbReference type="SAM" id="MobiDB-lite"/>
    </source>
</evidence>
<evidence type="ECO:0000256" key="3">
    <source>
        <dbReference type="ARBA" id="ARBA00011738"/>
    </source>
</evidence>
<feature type="region of interest" description="Disordered" evidence="13">
    <location>
        <begin position="1"/>
        <end position="52"/>
    </location>
</feature>
<keyword evidence="5 10" id="KW-0346">Stress response</keyword>
<dbReference type="InterPro" id="IPR013805">
    <property type="entry name" value="GrpE_CC"/>
</dbReference>
<dbReference type="EMBL" id="GU474872">
    <property type="protein sequence ID" value="ADI17731.1"/>
    <property type="molecule type" value="Genomic_DNA"/>
</dbReference>
<evidence type="ECO:0000256" key="10">
    <source>
        <dbReference type="HAMAP-Rule" id="MF_01151"/>
    </source>
</evidence>
<dbReference type="GO" id="GO:0051087">
    <property type="term" value="F:protein-folding chaperone binding"/>
    <property type="evidence" value="ECO:0007669"/>
    <property type="project" value="InterPro"/>
</dbReference>
<dbReference type="GO" id="GO:0005829">
    <property type="term" value="C:cytosol"/>
    <property type="evidence" value="ECO:0007669"/>
    <property type="project" value="TreeGrafter"/>
</dbReference>
<dbReference type="SUPFAM" id="SSF58014">
    <property type="entry name" value="Coiled-coil domain of nucleotide exchange factor GrpE"/>
    <property type="match status" value="1"/>
</dbReference>
<comment type="subunit">
    <text evidence="3 10">Homodimer.</text>
</comment>
<proteinExistence type="inferred from homology"/>
<evidence type="ECO:0000256" key="2">
    <source>
        <dbReference type="ARBA" id="ARBA00009054"/>
    </source>
</evidence>
<evidence type="ECO:0000256" key="6">
    <source>
        <dbReference type="ARBA" id="ARBA00023186"/>
    </source>
</evidence>
<dbReference type="Pfam" id="PF01025">
    <property type="entry name" value="GrpE"/>
    <property type="match status" value="1"/>
</dbReference>
<comment type="similarity">
    <text evidence="2 10 12">Belongs to the GrpE family.</text>
</comment>
<accession>E0XTJ0</accession>
<dbReference type="CDD" id="cd00446">
    <property type="entry name" value="GrpE"/>
    <property type="match status" value="1"/>
</dbReference>
<keyword evidence="4 10" id="KW-0963">Cytoplasm</keyword>